<sequence>MKKVTLLAASVAIALTGCGGGSDSNSNNGGNTGTPDIPAPGGAVVITGFDGYFKNAVVFVDNNNDGKWNDGDTFLDVTDAKGQIKQDKKPSGTLALQTVTPGGDAQKRLLTINKDKYAGTYTVDMDHESQPMAHELVFRAPNSSDVISPITDLVAIEMAAGKTETEAKQAVSEALGEADESALYSNFIEGTEKDAELHKTAQILTESKAANTSYEDKAIDFAKQADAIVEDMVDKGENINDVNIKPVIVDKNDGNSDASFDPEVITNIKLFVDNKVFKTAQDAFPTIEENENFGGATLDITGLFVDEDRKVDGDRTVAIIPELEDTLEETGINVSLSNDGTMLTLDPVNPVVSPGKYTITLTAQDIDSEGNVVGTSSAVFKVEVKSENFAPVVVDAQKEAIQKQVNSWYLQQGEAVDLTLDIKNLFTDNDGTIAGYEASDMTIAGLNLSVDNNGIVAVSGIPLDSYKAGQTFQVAAKDDNGAKTWVTFTLPEVKEGKPVAHPLEGKTWYKLEYGSSDGDDSDGLDYSRVWCDSNRFEGGKIYSNERNMDNKTECSAANIPYEGASYRVEGDMIIATWPSEDGSAKTMEETYYTVATDADYISDGAKVVLYSEEDGNEKITERYTWYSNIDHAEARLDIQSDAGPEGRDYPMYVPASQDSKYAEGRVSLQMSNAEGESKVSVFIDTAVGETFDCDNLDEFYRSFNVTADDMDGNGGHYDLGSTCNESGAQGVAIGFIMPDLVEGQKYSIIGKIHEDQGEYMEAIKFNMVWTGTGNND</sequence>
<reference evidence="2 3" key="1">
    <citation type="submission" date="2018-03" db="EMBL/GenBank/DDBJ databases">
        <title>Whole genome sequencing of Histamine producing bacteria.</title>
        <authorList>
            <person name="Butler K."/>
        </authorList>
    </citation>
    <scope>NUCLEOTIDE SEQUENCE [LARGE SCALE GENOMIC DNA]</scope>
    <source>
        <strain evidence="2 3">DSM 19138</strain>
    </source>
</reference>
<evidence type="ECO:0000313" key="2">
    <source>
        <dbReference type="EMBL" id="PSW15450.1"/>
    </source>
</evidence>
<organism evidence="2 3">
    <name type="scientific">Photobacterium rosenbergii</name>
    <dbReference type="NCBI Taxonomy" id="294936"/>
    <lineage>
        <taxon>Bacteria</taxon>
        <taxon>Pseudomonadati</taxon>
        <taxon>Pseudomonadota</taxon>
        <taxon>Gammaproteobacteria</taxon>
        <taxon>Vibrionales</taxon>
        <taxon>Vibrionaceae</taxon>
        <taxon>Photobacterium</taxon>
    </lineage>
</organism>
<feature type="signal peptide" evidence="1">
    <location>
        <begin position="1"/>
        <end position="19"/>
    </location>
</feature>
<accession>A0A2T3NIZ5</accession>
<dbReference type="RefSeq" id="WP_107296072.1">
    <property type="nucleotide sequence ID" value="NZ_PYMB01000001.1"/>
</dbReference>
<dbReference type="OrthoDB" id="5819179at2"/>
<dbReference type="PROSITE" id="PS51257">
    <property type="entry name" value="PROKAR_LIPOPROTEIN"/>
    <property type="match status" value="1"/>
</dbReference>
<dbReference type="Proteomes" id="UP000241346">
    <property type="component" value="Unassembled WGS sequence"/>
</dbReference>
<evidence type="ECO:0008006" key="4">
    <source>
        <dbReference type="Google" id="ProtNLM"/>
    </source>
</evidence>
<dbReference type="AlphaFoldDB" id="A0A2T3NIZ5"/>
<dbReference type="EMBL" id="PYMB01000001">
    <property type="protein sequence ID" value="PSW15450.1"/>
    <property type="molecule type" value="Genomic_DNA"/>
</dbReference>
<evidence type="ECO:0000313" key="3">
    <source>
        <dbReference type="Proteomes" id="UP000241346"/>
    </source>
</evidence>
<gene>
    <name evidence="2" type="ORF">C9J01_00045</name>
</gene>
<name>A0A2T3NIZ5_9GAMM</name>
<feature type="chain" id="PRO_5015778049" description="Acid phosphatase" evidence="1">
    <location>
        <begin position="20"/>
        <end position="776"/>
    </location>
</feature>
<protein>
    <recommendedName>
        <fullName evidence="4">Acid phosphatase</fullName>
    </recommendedName>
</protein>
<keyword evidence="1" id="KW-0732">Signal</keyword>
<comment type="caution">
    <text evidence="2">The sequence shown here is derived from an EMBL/GenBank/DDBJ whole genome shotgun (WGS) entry which is preliminary data.</text>
</comment>
<proteinExistence type="predicted"/>
<evidence type="ECO:0000256" key="1">
    <source>
        <dbReference type="SAM" id="SignalP"/>
    </source>
</evidence>